<dbReference type="Pfam" id="PF00107">
    <property type="entry name" value="ADH_zinc_N"/>
    <property type="match status" value="1"/>
</dbReference>
<dbReference type="SMART" id="SM00829">
    <property type="entry name" value="PKS_ER"/>
    <property type="match status" value="1"/>
</dbReference>
<sequence length="327" mass="35709">MKAFVHEYGQLTLKDMNEPFADHGQVVVSLRTAGLNRRDVAVPGRRGDDAGALILGSDGAGVIESIGEGVAEFNVGDDVIINPSLGWYENSDAPPKQFDILGMPDHGTFTEKIVLPAEQVEKKPPHLSWEEAGVLALSGLTGYRALFTKGAIQEGDTLFMPGAGSGVATYLIQFAKHNGARVIVTSRSEAKRKQAIELGADRALDTNGDWPVELEEETLDIVIDSVGRATFNRSLDVLKKGGRLVTFGATTEDTVELNLRKFFYGQYKLIGSTMGSQEELRAMLDLVNKHEIRPVVDKTFTLDKVQEAMDYLQANKQFGKIALRISD</sequence>
<dbReference type="InterPro" id="IPR020843">
    <property type="entry name" value="ER"/>
</dbReference>
<feature type="domain" description="Enoyl reductase (ER)" evidence="1">
    <location>
        <begin position="9"/>
        <end position="323"/>
    </location>
</feature>
<evidence type="ECO:0000313" key="3">
    <source>
        <dbReference type="Proteomes" id="UP001597178"/>
    </source>
</evidence>
<dbReference type="Pfam" id="PF08240">
    <property type="entry name" value="ADH_N"/>
    <property type="match status" value="1"/>
</dbReference>
<dbReference type="Gene3D" id="3.40.50.720">
    <property type="entry name" value="NAD(P)-binding Rossmann-like Domain"/>
    <property type="match status" value="1"/>
</dbReference>
<dbReference type="RefSeq" id="WP_382399206.1">
    <property type="nucleotide sequence ID" value="NZ_JBHTNH010000015.1"/>
</dbReference>
<accession>A0ABW3ZTH8</accession>
<reference evidence="3" key="1">
    <citation type="journal article" date="2019" name="Int. J. Syst. Evol. Microbiol.">
        <title>The Global Catalogue of Microorganisms (GCM) 10K type strain sequencing project: providing services to taxonomists for standard genome sequencing and annotation.</title>
        <authorList>
            <consortium name="The Broad Institute Genomics Platform"/>
            <consortium name="The Broad Institute Genome Sequencing Center for Infectious Disease"/>
            <person name="Wu L."/>
            <person name="Ma J."/>
        </authorList>
    </citation>
    <scope>NUCLEOTIDE SEQUENCE [LARGE SCALE GENOMIC DNA]</scope>
    <source>
        <strain evidence="3">CCUG 54822</strain>
    </source>
</reference>
<organism evidence="2 3">
    <name type="scientific">Lentibacillus salinarum</name>
    <dbReference type="NCBI Taxonomy" id="446820"/>
    <lineage>
        <taxon>Bacteria</taxon>
        <taxon>Bacillati</taxon>
        <taxon>Bacillota</taxon>
        <taxon>Bacilli</taxon>
        <taxon>Bacillales</taxon>
        <taxon>Bacillaceae</taxon>
        <taxon>Lentibacillus</taxon>
    </lineage>
</organism>
<proteinExistence type="predicted"/>
<dbReference type="SUPFAM" id="SSF50129">
    <property type="entry name" value="GroES-like"/>
    <property type="match status" value="1"/>
</dbReference>
<dbReference type="InterPro" id="IPR052711">
    <property type="entry name" value="Zinc_ADH-like"/>
</dbReference>
<dbReference type="PANTHER" id="PTHR45033">
    <property type="match status" value="1"/>
</dbReference>
<dbReference type="EMBL" id="JBHTNH010000015">
    <property type="protein sequence ID" value="MFD1361539.1"/>
    <property type="molecule type" value="Genomic_DNA"/>
</dbReference>
<dbReference type="InterPro" id="IPR011032">
    <property type="entry name" value="GroES-like_sf"/>
</dbReference>
<comment type="caution">
    <text evidence="2">The sequence shown here is derived from an EMBL/GenBank/DDBJ whole genome shotgun (WGS) entry which is preliminary data.</text>
</comment>
<name>A0ABW3ZTH8_9BACI</name>
<protein>
    <submittedName>
        <fullName evidence="2">Zinc-binding dehydrogenase</fullName>
    </submittedName>
</protein>
<dbReference type="InterPro" id="IPR013149">
    <property type="entry name" value="ADH-like_C"/>
</dbReference>
<evidence type="ECO:0000313" key="2">
    <source>
        <dbReference type="EMBL" id="MFD1361539.1"/>
    </source>
</evidence>
<dbReference type="Gene3D" id="3.90.180.10">
    <property type="entry name" value="Medium-chain alcohol dehydrogenases, catalytic domain"/>
    <property type="match status" value="1"/>
</dbReference>
<dbReference type="Proteomes" id="UP001597178">
    <property type="component" value="Unassembled WGS sequence"/>
</dbReference>
<dbReference type="PANTHER" id="PTHR45033:SF3">
    <property type="entry name" value="DEHYDROGENASE, PUTATIVE (AFU_ORTHOLOGUE AFUA_2G13270)-RELATED"/>
    <property type="match status" value="1"/>
</dbReference>
<dbReference type="InterPro" id="IPR036291">
    <property type="entry name" value="NAD(P)-bd_dom_sf"/>
</dbReference>
<keyword evidence="3" id="KW-1185">Reference proteome</keyword>
<dbReference type="SUPFAM" id="SSF51735">
    <property type="entry name" value="NAD(P)-binding Rossmann-fold domains"/>
    <property type="match status" value="1"/>
</dbReference>
<gene>
    <name evidence="2" type="ORF">ACFQ4A_07705</name>
</gene>
<dbReference type="InterPro" id="IPR013154">
    <property type="entry name" value="ADH-like_N"/>
</dbReference>
<evidence type="ECO:0000259" key="1">
    <source>
        <dbReference type="SMART" id="SM00829"/>
    </source>
</evidence>